<keyword evidence="2" id="KW-1185">Reference proteome</keyword>
<evidence type="ECO:0008006" key="3">
    <source>
        <dbReference type="Google" id="ProtNLM"/>
    </source>
</evidence>
<accession>A0ABN8W5W8</accession>
<sequence length="170" mass="19633">MESLDYHLIRDYCRTAVDMAEELGAYDGLSYLIGEKFYPLVMALKQAEAKVQFLYNTEDSGEGDVEEISLPSDNAEIQQGYLLAIQNNYQKALEKIEDLGQLRSDFIEEIKEAFEVDDIREYLESYPRFGGNESEFGVLLKEDDEPMEFKAVMSEVDDIFLAEEIKKLFY</sequence>
<evidence type="ECO:0000313" key="2">
    <source>
        <dbReference type="Proteomes" id="UP001157733"/>
    </source>
</evidence>
<dbReference type="Proteomes" id="UP001157733">
    <property type="component" value="Chromosome"/>
</dbReference>
<protein>
    <recommendedName>
        <fullName evidence="3">AbiV family abortive infection protein</fullName>
    </recommendedName>
</protein>
<proteinExistence type="predicted"/>
<reference evidence="1 2" key="1">
    <citation type="submission" date="2022-09" db="EMBL/GenBank/DDBJ databases">
        <authorList>
            <person name="Kop L."/>
        </authorList>
    </citation>
    <scope>NUCLEOTIDE SEQUENCE [LARGE SCALE GENOMIC DNA]</scope>
    <source>
        <strain evidence="1 2">347</strain>
    </source>
</reference>
<evidence type="ECO:0000313" key="1">
    <source>
        <dbReference type="EMBL" id="CAI2718773.1"/>
    </source>
</evidence>
<name>A0ABN8W5W8_9BACT</name>
<organism evidence="1 2">
    <name type="scientific">Nitrospina watsonii</name>
    <dbReference type="NCBI Taxonomy" id="1323948"/>
    <lineage>
        <taxon>Bacteria</taxon>
        <taxon>Pseudomonadati</taxon>
        <taxon>Nitrospinota/Tectimicrobiota group</taxon>
        <taxon>Nitrospinota</taxon>
        <taxon>Nitrospinia</taxon>
        <taxon>Nitrospinales</taxon>
        <taxon>Nitrospinaceae</taxon>
        <taxon>Nitrospina</taxon>
    </lineage>
</organism>
<gene>
    <name evidence="1" type="ORF">NSPWAT_1917</name>
</gene>
<dbReference type="EMBL" id="OX336137">
    <property type="protein sequence ID" value="CAI2718773.1"/>
    <property type="molecule type" value="Genomic_DNA"/>
</dbReference>
<dbReference type="RefSeq" id="WP_282011650.1">
    <property type="nucleotide sequence ID" value="NZ_OX336137.1"/>
</dbReference>